<name>A0A6M1RTS0_9GAMM</name>
<dbReference type="AlphaFoldDB" id="A0A6M1RTS0"/>
<evidence type="ECO:0000313" key="2">
    <source>
        <dbReference type="EMBL" id="NGN99367.1"/>
    </source>
</evidence>
<dbReference type="EMBL" id="JAALDL010000014">
    <property type="protein sequence ID" value="NGN99367.1"/>
    <property type="molecule type" value="Genomic_DNA"/>
</dbReference>
<dbReference type="Proteomes" id="UP000473008">
    <property type="component" value="Unassembled WGS sequence"/>
</dbReference>
<proteinExistence type="predicted"/>
<feature type="transmembrane region" description="Helical" evidence="1">
    <location>
        <begin position="109"/>
        <end position="130"/>
    </location>
</feature>
<keyword evidence="1" id="KW-1133">Transmembrane helix</keyword>
<evidence type="ECO:0000313" key="3">
    <source>
        <dbReference type="Proteomes" id="UP000473008"/>
    </source>
</evidence>
<accession>A0A6M1RTS0</accession>
<feature type="transmembrane region" description="Helical" evidence="1">
    <location>
        <begin position="6"/>
        <end position="22"/>
    </location>
</feature>
<sequence>MPTEIILLVTFGGVAALLVSKINEYVLKRFFTDEVTLEDRIDALTKELRHSSQLISDIEVEVSQRKKVVEELKESAEQYKHLASLDIKQVQAVSQALEKSTTKGNKKAAWLNFIQSTFFFILGIVATHVMQNGI</sequence>
<keyword evidence="1" id="KW-0472">Membrane</keyword>
<gene>
    <name evidence="2" type="ORF">G5S52_17445</name>
</gene>
<reference evidence="2 3" key="1">
    <citation type="submission" date="2020-02" db="EMBL/GenBank/DDBJ databases">
        <title>The draft genome of Grimontia sedimenta sp. nov., isolated from benthic sediments near coral reefs south of Kuwait.</title>
        <authorList>
            <person name="Mahmoud H.M."/>
            <person name="Jose L."/>
            <person name="Eapen S."/>
        </authorList>
    </citation>
    <scope>NUCLEOTIDE SEQUENCE [LARGE SCALE GENOMIC DNA]</scope>
    <source>
        <strain evidence="2 3">S25</strain>
    </source>
</reference>
<dbReference type="RefSeq" id="WP_165016406.1">
    <property type="nucleotide sequence ID" value="NZ_JAALDL010000014.1"/>
</dbReference>
<comment type="caution">
    <text evidence="2">The sequence shown here is derived from an EMBL/GenBank/DDBJ whole genome shotgun (WGS) entry which is preliminary data.</text>
</comment>
<protein>
    <submittedName>
        <fullName evidence="2">Uncharacterized protein</fullName>
    </submittedName>
</protein>
<keyword evidence="3" id="KW-1185">Reference proteome</keyword>
<evidence type="ECO:0000256" key="1">
    <source>
        <dbReference type="SAM" id="Phobius"/>
    </source>
</evidence>
<organism evidence="2 3">
    <name type="scientific">Grimontia sedimenti</name>
    <dbReference type="NCBI Taxonomy" id="2711294"/>
    <lineage>
        <taxon>Bacteria</taxon>
        <taxon>Pseudomonadati</taxon>
        <taxon>Pseudomonadota</taxon>
        <taxon>Gammaproteobacteria</taxon>
        <taxon>Vibrionales</taxon>
        <taxon>Vibrionaceae</taxon>
        <taxon>Grimontia</taxon>
    </lineage>
</organism>
<keyword evidence="1" id="KW-0812">Transmembrane</keyword>